<feature type="compositionally biased region" description="Basic and acidic residues" evidence="1">
    <location>
        <begin position="40"/>
        <end position="54"/>
    </location>
</feature>
<sequence length="152" mass="16204">MAAEGADQGQGEEFGAWEERQKAERRRAAQAELAEFNAQRQRELEARRQERAKQAEAASQKDATPASGTLGGYVSAPAVPEPFKALVQACGSSEEMMRMLSNPAVMAALQGKAPEAPSVAAAKQKVEVRVREAGDAAAAFRRVLLPVEGPVD</sequence>
<reference evidence="2" key="1">
    <citation type="submission" date="2021-02" db="EMBL/GenBank/DDBJ databases">
        <authorList>
            <person name="Dougan E. K."/>
            <person name="Rhodes N."/>
            <person name="Thang M."/>
            <person name="Chan C."/>
        </authorList>
    </citation>
    <scope>NUCLEOTIDE SEQUENCE</scope>
</reference>
<protein>
    <submittedName>
        <fullName evidence="2">Uncharacterized protein</fullName>
    </submittedName>
</protein>
<evidence type="ECO:0000313" key="2">
    <source>
        <dbReference type="EMBL" id="CAE7501746.1"/>
    </source>
</evidence>
<gene>
    <name evidence="2" type="ORF">SNAT2548_LOCUS28100</name>
</gene>
<evidence type="ECO:0000256" key="1">
    <source>
        <dbReference type="SAM" id="MobiDB-lite"/>
    </source>
</evidence>
<feature type="compositionally biased region" description="Basic and acidic residues" evidence="1">
    <location>
        <begin position="17"/>
        <end position="29"/>
    </location>
</feature>
<proteinExistence type="predicted"/>
<dbReference type="Proteomes" id="UP000604046">
    <property type="component" value="Unassembled WGS sequence"/>
</dbReference>
<keyword evidence="3" id="KW-1185">Reference proteome</keyword>
<comment type="caution">
    <text evidence="2">The sequence shown here is derived from an EMBL/GenBank/DDBJ whole genome shotgun (WGS) entry which is preliminary data.</text>
</comment>
<feature type="region of interest" description="Disordered" evidence="1">
    <location>
        <begin position="1"/>
        <end position="73"/>
    </location>
</feature>
<evidence type="ECO:0000313" key="3">
    <source>
        <dbReference type="Proteomes" id="UP000604046"/>
    </source>
</evidence>
<accession>A0A812SZD5</accession>
<feature type="compositionally biased region" description="Low complexity" evidence="1">
    <location>
        <begin position="30"/>
        <end position="39"/>
    </location>
</feature>
<organism evidence="2 3">
    <name type="scientific">Symbiodinium natans</name>
    <dbReference type="NCBI Taxonomy" id="878477"/>
    <lineage>
        <taxon>Eukaryota</taxon>
        <taxon>Sar</taxon>
        <taxon>Alveolata</taxon>
        <taxon>Dinophyceae</taxon>
        <taxon>Suessiales</taxon>
        <taxon>Symbiodiniaceae</taxon>
        <taxon>Symbiodinium</taxon>
    </lineage>
</organism>
<dbReference type="EMBL" id="CAJNDS010002503">
    <property type="protein sequence ID" value="CAE7501746.1"/>
    <property type="molecule type" value="Genomic_DNA"/>
</dbReference>
<name>A0A812SZD5_9DINO</name>
<dbReference type="AlphaFoldDB" id="A0A812SZD5"/>